<feature type="compositionally biased region" description="Polar residues" evidence="1">
    <location>
        <begin position="46"/>
        <end position="55"/>
    </location>
</feature>
<evidence type="ECO:0000256" key="1">
    <source>
        <dbReference type="SAM" id="MobiDB-lite"/>
    </source>
</evidence>
<feature type="compositionally biased region" description="Polar residues" evidence="1">
    <location>
        <begin position="17"/>
        <end position="29"/>
    </location>
</feature>
<feature type="compositionally biased region" description="Acidic residues" evidence="1">
    <location>
        <begin position="89"/>
        <end position="106"/>
    </location>
</feature>
<dbReference type="EMBL" id="JBFCZG010000007">
    <property type="protein sequence ID" value="KAL3419961.1"/>
    <property type="molecule type" value="Genomic_DNA"/>
</dbReference>
<name>A0ABR4PA58_9HELO</name>
<evidence type="ECO:0000313" key="2">
    <source>
        <dbReference type="EMBL" id="KAL3419961.1"/>
    </source>
</evidence>
<evidence type="ECO:0000313" key="3">
    <source>
        <dbReference type="Proteomes" id="UP001629113"/>
    </source>
</evidence>
<gene>
    <name evidence="2" type="ORF">PVAG01_08460</name>
</gene>
<comment type="caution">
    <text evidence="2">The sequence shown here is derived from an EMBL/GenBank/DDBJ whole genome shotgun (WGS) entry which is preliminary data.</text>
</comment>
<keyword evidence="3" id="KW-1185">Reference proteome</keyword>
<sequence length="163" mass="18689">MTLRRSQRLMSLKKFQNPASQAETSPSARHSSDFPTPDDRFFETDPQVSKLTTPGQKRVLASRPKSNTKHNIEEGEARDGGSDFVDNKDTEEEHTEEQDMNEEDMEKEVKRVKKKPQPETRAAKQRAVKRKKAGLNLVACLFQSQIIRATTPFNSRKLEHNDH</sequence>
<dbReference type="Proteomes" id="UP001629113">
    <property type="component" value="Unassembled WGS sequence"/>
</dbReference>
<feature type="compositionally biased region" description="Basic and acidic residues" evidence="1">
    <location>
        <begin position="70"/>
        <end position="88"/>
    </location>
</feature>
<feature type="region of interest" description="Disordered" evidence="1">
    <location>
        <begin position="1"/>
        <end position="130"/>
    </location>
</feature>
<protein>
    <submittedName>
        <fullName evidence="2">Uncharacterized protein</fullName>
    </submittedName>
</protein>
<accession>A0ABR4PA58</accession>
<proteinExistence type="predicted"/>
<reference evidence="2 3" key="1">
    <citation type="submission" date="2024-06" db="EMBL/GenBank/DDBJ databases">
        <title>Complete genome of Phlyctema vagabunda strain 19-DSS-EL-015.</title>
        <authorList>
            <person name="Fiorenzani C."/>
        </authorList>
    </citation>
    <scope>NUCLEOTIDE SEQUENCE [LARGE SCALE GENOMIC DNA]</scope>
    <source>
        <strain evidence="2 3">19-DSS-EL-015</strain>
    </source>
</reference>
<organism evidence="2 3">
    <name type="scientific">Phlyctema vagabunda</name>
    <dbReference type="NCBI Taxonomy" id="108571"/>
    <lineage>
        <taxon>Eukaryota</taxon>
        <taxon>Fungi</taxon>
        <taxon>Dikarya</taxon>
        <taxon>Ascomycota</taxon>
        <taxon>Pezizomycotina</taxon>
        <taxon>Leotiomycetes</taxon>
        <taxon>Helotiales</taxon>
        <taxon>Dermateaceae</taxon>
        <taxon>Phlyctema</taxon>
    </lineage>
</organism>